<reference evidence="2 3" key="1">
    <citation type="submission" date="2022-12" db="EMBL/GenBank/DDBJ databases">
        <title>Chromosome-scale assembly of the Ensete ventricosum genome.</title>
        <authorList>
            <person name="Dussert Y."/>
            <person name="Stocks J."/>
            <person name="Wendawek A."/>
            <person name="Woldeyes F."/>
            <person name="Nichols R.A."/>
            <person name="Borrell J.S."/>
        </authorList>
    </citation>
    <scope>NUCLEOTIDE SEQUENCE [LARGE SCALE GENOMIC DNA]</scope>
    <source>
        <strain evidence="3">cv. Maze</strain>
        <tissue evidence="2">Seeds</tissue>
    </source>
</reference>
<dbReference type="PANTHER" id="PTHR34536">
    <property type="entry name" value="DENTIN SIALOPHOSPHOPROTEIN-LIKE PROTEIN"/>
    <property type="match status" value="1"/>
</dbReference>
<feature type="compositionally biased region" description="Basic and acidic residues" evidence="1">
    <location>
        <begin position="1272"/>
        <end position="1287"/>
    </location>
</feature>
<feature type="compositionally biased region" description="Basic residues" evidence="1">
    <location>
        <begin position="1247"/>
        <end position="1261"/>
    </location>
</feature>
<feature type="region of interest" description="Disordered" evidence="1">
    <location>
        <begin position="841"/>
        <end position="884"/>
    </location>
</feature>
<feature type="region of interest" description="Disordered" evidence="1">
    <location>
        <begin position="1144"/>
        <end position="1291"/>
    </location>
</feature>
<organism evidence="2 3">
    <name type="scientific">Ensete ventricosum</name>
    <name type="common">Abyssinian banana</name>
    <name type="synonym">Musa ensete</name>
    <dbReference type="NCBI Taxonomy" id="4639"/>
    <lineage>
        <taxon>Eukaryota</taxon>
        <taxon>Viridiplantae</taxon>
        <taxon>Streptophyta</taxon>
        <taxon>Embryophyta</taxon>
        <taxon>Tracheophyta</taxon>
        <taxon>Spermatophyta</taxon>
        <taxon>Magnoliopsida</taxon>
        <taxon>Liliopsida</taxon>
        <taxon>Zingiberales</taxon>
        <taxon>Musaceae</taxon>
        <taxon>Ensete</taxon>
    </lineage>
</organism>
<dbReference type="PANTHER" id="PTHR34536:SF6">
    <property type="entry name" value="DENTIN SIALOPHOSPHOPROTEIN-LIKE PROTEIN"/>
    <property type="match status" value="1"/>
</dbReference>
<evidence type="ECO:0000256" key="1">
    <source>
        <dbReference type="SAM" id="MobiDB-lite"/>
    </source>
</evidence>
<feature type="compositionally biased region" description="Basic and acidic residues" evidence="1">
    <location>
        <begin position="865"/>
        <end position="875"/>
    </location>
</feature>
<gene>
    <name evidence="2" type="ORF">OPV22_010131</name>
</gene>
<feature type="compositionally biased region" description="Basic residues" evidence="1">
    <location>
        <begin position="1160"/>
        <end position="1174"/>
    </location>
</feature>
<dbReference type="Proteomes" id="UP001222027">
    <property type="component" value="Unassembled WGS sequence"/>
</dbReference>
<protein>
    <submittedName>
        <fullName evidence="2">Uncharacterized protein</fullName>
    </submittedName>
</protein>
<name>A0AAV8RCF2_ENSVE</name>
<proteinExistence type="predicted"/>
<feature type="region of interest" description="Disordered" evidence="1">
    <location>
        <begin position="1487"/>
        <end position="1513"/>
    </location>
</feature>
<sequence length="1597" mass="175789">MINFCGTSSGNMRRNIGLELLGAIDSRLKWKTTTKDRKRAVRRARTSYSGGFRKNSAVKSSKRNEDTKDQYLKRARDFSVSESEKVGVSVLGGRFSDSLEIVPIKKRRFLLVSSPSSPLQSSYSDDSDHLIEVQPPSYQKPSAYDKNHVKKAVANWTSNLHDINEEASAAADFSGISILAAAACDSEILSDIINTGGSVSKGHYCEVLFKDTQGAKSHSLYGDKERQPQSTQDLHENCDVFMEKCSTSISAVDEKYQGSANEKSLIDPLQNASDKMRSSGSDSRLHWDLNTVMDTWNSKYDVVISESEPHPIKPACENHNHNKKLEDFEALQHQVENCESTCYTEFGESGENVAGLSKDNCALLKSEAWEKPDVCNDSSVVDHEKVKQWSLPHSDGLVEELEDATSISLVNSSGETKVVSNQANDICGTKVVSSVVGDVLASLRDTTMVIESVKAKADTDSDLELETATSFSHLPPSLDVSSDFNTHPYNSHLKFGQSISKPIFDEKPNAVAFNTDHCLANAEVEHPSHINSSQFEKQGLLNTDSESSYHCPPQAEKTSDPLFHKSTSHEIEHSDDIDVTNDLHADGSPGTVDRCSCLLNGRQQGSLELCNPDALPSGITCVDKREQATAQLNVDDDKCVNPVVPVSVLAGMTEDVNLVDDAVGTQEPGKSYMVSCVNYSGEVALNDCIHNYGSGASLADLGEASGVEKVDLLGDDDSQFEDGEFRESVLQSWGDGAEEGESEHLDYGSDNKENVAFEAVSGFPYSVSFSSESMTCKNRDALVAAHDGATPVMNSVFAVSEPPLKCSSKSTSLDAGDGKRSFVDVDRKDCTDHFVVNNWRRKQRSGSNSSVPGSHGENMIGHSGLQEKGDNDREPSASVRIKASGWDKLPIDHVHTGDTMLDAGIGSVKQGGKAGALDIFDTDKLLERSCLLFRRGLSSQVERLMSSDESYRRDRSCVKGCRSDSNGGLNTKAEKNSAAPKSADMGESSQHTKGRCRDEHWFDSPSYCGPKHHDSPEYCDAPNYARPSVRNAAAAAVAKVESNGFVVAPDGTIVKAGGVGNAGPMLRRAANASLQNRWRSQTETELAYGMQRRLGNVRNISPDRHFSSSRGRAGKYGHEMARYRYHRSVPDGIMDSSLTMHHLSSRDRSFSPHRGPLRLSRSRTRSPSRSRSRSPHMWTSPRRREIGMSDTHGFRKRNRTPKIRMERMRSPQSRPSSEDFTVRYGPTSKTLASPLHSSRWIDERRDSHNHHRKHEDKRSSRRSPSIKVFRNPRLDSMDSQGRSKPDNYCRPLHSSKIPEVAVFNKRYRCAGSDDRRGYDDRLINLYSARLIGAHKSPMFQQSGSPRVLGGANLTKSYSRKSMIHCGRSCTQIFKGNFLTDPSVYFWRTPISIPFLITVAKTGAILIDGDMDTRATRKIYIDSCANFHHNHDADAPQVCTGQPTKLEMMHQGIILNWWMNMVCKEMKLLVADVANAGKVGQVLVSQPPSKYLSKSDSPNTGQRQRASGDVESNHQDGIGCLKAVGDSLLDHGIDSVKQENDADSLDVSNFRLSRSSDHDGFDAKVESITLNLSIFRLSRCSDHDGLDAKAEGSTVAPK</sequence>
<keyword evidence="3" id="KW-1185">Reference proteome</keyword>
<comment type="caution">
    <text evidence="2">The sequence shown here is derived from an EMBL/GenBank/DDBJ whole genome shotgun (WGS) entry which is preliminary data.</text>
</comment>
<feature type="region of interest" description="Disordered" evidence="1">
    <location>
        <begin position="962"/>
        <end position="997"/>
    </location>
</feature>
<feature type="compositionally biased region" description="Polar residues" evidence="1">
    <location>
        <begin position="1487"/>
        <end position="1504"/>
    </location>
</feature>
<accession>A0AAV8RCF2</accession>
<evidence type="ECO:0000313" key="2">
    <source>
        <dbReference type="EMBL" id="KAJ8499579.1"/>
    </source>
</evidence>
<dbReference type="EMBL" id="JAQQAF010000003">
    <property type="protein sequence ID" value="KAJ8499579.1"/>
    <property type="molecule type" value="Genomic_DNA"/>
</dbReference>
<evidence type="ECO:0000313" key="3">
    <source>
        <dbReference type="Proteomes" id="UP001222027"/>
    </source>
</evidence>